<evidence type="ECO:0000313" key="3">
    <source>
        <dbReference type="EMBL" id="QLL34506.1"/>
    </source>
</evidence>
<dbReference type="Gene3D" id="2.130.10.10">
    <property type="entry name" value="YVTN repeat-like/Quinoprotein amine dehydrogenase"/>
    <property type="match status" value="2"/>
</dbReference>
<dbReference type="InterPro" id="IPR001680">
    <property type="entry name" value="WD40_rpt"/>
</dbReference>
<accession>A0A7G3ZLX0</accession>
<feature type="region of interest" description="Disordered" evidence="1">
    <location>
        <begin position="1266"/>
        <end position="1327"/>
    </location>
</feature>
<protein>
    <recommendedName>
        <fullName evidence="2">RAVE complex protein Rav1 C-terminal domain-containing protein</fullName>
    </recommendedName>
</protein>
<evidence type="ECO:0000256" key="1">
    <source>
        <dbReference type="SAM" id="MobiDB-lite"/>
    </source>
</evidence>
<dbReference type="GO" id="GO:0007035">
    <property type="term" value="P:vacuolar acidification"/>
    <property type="evidence" value="ECO:0007669"/>
    <property type="project" value="TreeGrafter"/>
</dbReference>
<feature type="compositionally biased region" description="Polar residues" evidence="1">
    <location>
        <begin position="1271"/>
        <end position="1280"/>
    </location>
</feature>
<dbReference type="KEGG" id="tgb:HG536_0G03680"/>
<dbReference type="PANTHER" id="PTHR13950">
    <property type="entry name" value="RABCONNECTIN-RELATED"/>
    <property type="match status" value="1"/>
</dbReference>
<dbReference type="SUPFAM" id="SSF50978">
    <property type="entry name" value="WD40 repeat-like"/>
    <property type="match status" value="2"/>
</dbReference>
<proteinExistence type="predicted"/>
<dbReference type="InterPro" id="IPR036322">
    <property type="entry name" value="WD40_repeat_dom_sf"/>
</dbReference>
<dbReference type="Proteomes" id="UP000515788">
    <property type="component" value="Chromosome 7"/>
</dbReference>
<dbReference type="GO" id="GO:0043291">
    <property type="term" value="C:RAVE complex"/>
    <property type="evidence" value="ECO:0007669"/>
    <property type="project" value="TreeGrafter"/>
</dbReference>
<feature type="compositionally biased region" description="Low complexity" evidence="1">
    <location>
        <begin position="1287"/>
        <end position="1300"/>
    </location>
</feature>
<sequence length="1342" mass="153774">MSLRFLPGRPNDTQGSTCQVRWQEQIVFAYCSGNNVILLSNQFSRLQTIYLEEDGIAVDINPANGFIAVAVGKTVNVYKPIYQVMKTPKWEFCCQIFHDDTRVNSLCWGDSNEIAIGSNYLSFWKLRDEFGEYKPLLLWNKRQPRPVYQCKVSENSQLIASFGKYDSTVKLWRRISISGEQDIFNLTLLPHAAPVTTIRWKKSGPKCNDREFDELQVIYILCTDKRLRVWSCYETDSNRTVQQWGSLQLSSEQKYCLLIDNWILRKCLGKGLPKLKGIDEECDLALLGSPEGRFDVIMLTGLSVCPPRPMGRNQLPSKQVRCASFVNDPDFVYFAEAQPYDSSSEMMSVVVHDLRGVIRQSVFNVRHLFDNEHSEIGELQNKLTGHNKSVQRLVRSSDGEAMLTISRFSENCVWRPNKKDSASLQLTNIINTKKPIKLAIIHEKGQLVICLLENSKIQAWHCPRDRDEKKRSLLKAEYELPFIPELGEPVLMLNTPEQRHNHERHFIALIYRDGTVKAFKVSFATGIEEIQSERLNIVTERIYRVSTIDPVHSQFYSNRPLITLTTEKGVITTYKALVDSEAQKIKWIKDFEVNTGIENIALIRGSSTGKLCIADSTGGKLSLWDMKRGVLEYEECFDDIIEDIDWTSTAFGQSIVSIGFKSYALLYTQLRYDYTNHNPSYLPIEKIDITAHTDHDIGDSIWLKDGTFVVASGNQFYVKDKYFDQNDPFTHHSIGSRKILSNDILHLSSVLNGPLPVYHPQFLIQALFANKLQLTKEILLRLFLELRKFNFGSEDLINLSSNLHIESDKFLIYHDRDYPETVFPDPFPEYNAKVSAALTEQLTKVTLPYLTRHQQITIITVIGALNDIMENESVVDYNGIRFLLGVKLFMSHKNTQKELLMRDVAWALHSDSKELLMAICGSNMVSWEKAREFKVAYWSRESDLLNLFEQIAKYEFSKNETRDPSRCAIFYLALKRKQILISLWKMSFGHPEQQKMLKFLSNDFSQPRWRSAALKNAFVLMSKHRFMDAACFFLLAKSLEDAANVLYKQVKDMDLAIAVCRVYEGDNGPALGGLLSKQVLPEAIIQNDRWMTSFIYWKLRKQHMAIKALVTQPIDLEENAELVNEEICIKRSFLVEDPALLILYSHLRKRNINYFMGSLEIENRLEYSSVLRVTDILKRMGCEYLALSLTKNWEFIKDNQSHENGFQSPKVDEAGFTITSIANEPTKTELVRPSLFDKFLDSDSTFKNTGPRSDNVSSATETRNLLDDFMTPSTNQSSPRNLLDDFSSSNSNSASTASQSILNEYRLNSRGTESSTDGVKDMLQIDAKPAKNAPRSLLDDFM</sequence>
<organism evidence="3 4">
    <name type="scientific">Torulaspora globosa</name>
    <dbReference type="NCBI Taxonomy" id="48254"/>
    <lineage>
        <taxon>Eukaryota</taxon>
        <taxon>Fungi</taxon>
        <taxon>Dikarya</taxon>
        <taxon>Ascomycota</taxon>
        <taxon>Saccharomycotina</taxon>
        <taxon>Saccharomycetes</taxon>
        <taxon>Saccharomycetales</taxon>
        <taxon>Saccharomycetaceae</taxon>
        <taxon>Torulaspora</taxon>
    </lineage>
</organism>
<evidence type="ECO:0000259" key="2">
    <source>
        <dbReference type="Pfam" id="PF12234"/>
    </source>
</evidence>
<dbReference type="InterPro" id="IPR022033">
    <property type="entry name" value="Rav1p_C"/>
</dbReference>
<dbReference type="EMBL" id="CP059252">
    <property type="protein sequence ID" value="QLL34506.1"/>
    <property type="molecule type" value="Genomic_DNA"/>
</dbReference>
<evidence type="ECO:0000313" key="4">
    <source>
        <dbReference type="Proteomes" id="UP000515788"/>
    </source>
</evidence>
<feature type="domain" description="RAVE complex protein Rav1 C-terminal" evidence="2">
    <location>
        <begin position="569"/>
        <end position="1189"/>
    </location>
</feature>
<dbReference type="SMART" id="SM00320">
    <property type="entry name" value="WD40"/>
    <property type="match status" value="3"/>
</dbReference>
<dbReference type="RefSeq" id="XP_037141180.1">
    <property type="nucleotide sequence ID" value="XM_037285284.1"/>
</dbReference>
<dbReference type="PANTHER" id="PTHR13950:SF9">
    <property type="entry name" value="RABCONNECTIN-3A"/>
    <property type="match status" value="1"/>
</dbReference>
<keyword evidence="4" id="KW-1185">Reference proteome</keyword>
<name>A0A7G3ZLX0_9SACH</name>
<dbReference type="OrthoDB" id="342131at2759"/>
<reference evidence="3 4" key="1">
    <citation type="submission" date="2020-06" db="EMBL/GenBank/DDBJ databases">
        <title>The yeast mating-type switching endonuclease HO is a domesticated member of an unorthodox homing genetic element family.</title>
        <authorList>
            <person name="Coughlan A.Y."/>
            <person name="Lombardi L."/>
            <person name="Braun-Galleani S."/>
            <person name="Martos A.R."/>
            <person name="Galeote V."/>
            <person name="Bigey F."/>
            <person name="Dequin S."/>
            <person name="Byrne K.P."/>
            <person name="Wolfe K.H."/>
        </authorList>
    </citation>
    <scope>NUCLEOTIDE SEQUENCE [LARGE SCALE GENOMIC DNA]</scope>
    <source>
        <strain evidence="3 4">CBS764</strain>
    </source>
</reference>
<gene>
    <name evidence="3" type="ORF">HG536_0G03680</name>
</gene>
<dbReference type="GeneID" id="59327747"/>
<dbReference type="InterPro" id="IPR015943">
    <property type="entry name" value="WD40/YVTN_repeat-like_dom_sf"/>
</dbReference>
<dbReference type="Pfam" id="PF12234">
    <property type="entry name" value="Rav1p_C"/>
    <property type="match status" value="1"/>
</dbReference>
<dbReference type="InterPro" id="IPR052208">
    <property type="entry name" value="DmX-like/RAVE_component"/>
</dbReference>